<dbReference type="SUPFAM" id="SSF53474">
    <property type="entry name" value="alpha/beta-Hydrolases"/>
    <property type="match status" value="1"/>
</dbReference>
<comment type="caution">
    <text evidence="2">The sequence shown here is derived from an EMBL/GenBank/DDBJ whole genome shotgun (WGS) entry which is preliminary data.</text>
</comment>
<accession>A0A1G2M8J1</accession>
<gene>
    <name evidence="2" type="ORF">A2849_00940</name>
</gene>
<organism evidence="2 3">
    <name type="scientific">Candidatus Taylorbacteria bacterium RIFCSPHIGHO2_01_FULL_51_15</name>
    <dbReference type="NCBI Taxonomy" id="1802304"/>
    <lineage>
        <taxon>Bacteria</taxon>
        <taxon>Candidatus Tayloriibacteriota</taxon>
    </lineage>
</organism>
<dbReference type="EMBL" id="MHRI01000033">
    <property type="protein sequence ID" value="OHA20225.1"/>
    <property type="molecule type" value="Genomic_DNA"/>
</dbReference>
<protein>
    <submittedName>
        <fullName evidence="2">Uncharacterized protein</fullName>
    </submittedName>
</protein>
<name>A0A1G2M8J1_9BACT</name>
<dbReference type="AlphaFoldDB" id="A0A1G2M8J1"/>
<dbReference type="GO" id="GO:0008374">
    <property type="term" value="F:O-acyltransferase activity"/>
    <property type="evidence" value="ECO:0007669"/>
    <property type="project" value="InterPro"/>
</dbReference>
<dbReference type="InterPro" id="IPR003386">
    <property type="entry name" value="LACT/PDAT_acylTrfase"/>
</dbReference>
<dbReference type="Proteomes" id="UP000178121">
    <property type="component" value="Unassembled WGS sequence"/>
</dbReference>
<keyword evidence="1" id="KW-0175">Coiled coil</keyword>
<reference evidence="2 3" key="1">
    <citation type="journal article" date="2016" name="Nat. Commun.">
        <title>Thousands of microbial genomes shed light on interconnected biogeochemical processes in an aquifer system.</title>
        <authorList>
            <person name="Anantharaman K."/>
            <person name="Brown C.T."/>
            <person name="Hug L.A."/>
            <person name="Sharon I."/>
            <person name="Castelle C.J."/>
            <person name="Probst A.J."/>
            <person name="Thomas B.C."/>
            <person name="Singh A."/>
            <person name="Wilkins M.J."/>
            <person name="Karaoz U."/>
            <person name="Brodie E.L."/>
            <person name="Williams K.H."/>
            <person name="Hubbard S.S."/>
            <person name="Banfield J.F."/>
        </authorList>
    </citation>
    <scope>NUCLEOTIDE SEQUENCE [LARGE SCALE GENOMIC DNA]</scope>
</reference>
<dbReference type="GO" id="GO:0006629">
    <property type="term" value="P:lipid metabolic process"/>
    <property type="evidence" value="ECO:0007669"/>
    <property type="project" value="InterPro"/>
</dbReference>
<evidence type="ECO:0000256" key="1">
    <source>
        <dbReference type="SAM" id="Coils"/>
    </source>
</evidence>
<evidence type="ECO:0000313" key="3">
    <source>
        <dbReference type="Proteomes" id="UP000178121"/>
    </source>
</evidence>
<sequence length="905" mass="98489">MNETTDSRSFLSIVSFGMSIIALAVFVLPQTALAYSALHWTPFTENPDTGERTYAAALVIEQGGSYEVPQGAIGEIFIETDTLVFDTEGVLYFVPNPEISTREFISNLGGVFGEFEFAWPQEGVYELDIYESEAPVPVWNPAQKFLAWLFGTPAYAQNPELFIETIRFTIIEKSSQPLPECCSSVLFLPGLKGSILKTATETLWPSDASSTDFPELALNEDGTSVNEIFVDGILPSFKIHIPFLGDVGPEIYSGFSSFMNTLVESEDDGVPIAEWKPFPYDWRYSPEYIVAHDVETPSGPVGLLSIAKSLAYASPTGKITIVAHSMGGLVGKALIKALEDESAGGSDIVDAFVMIASPQLGTPQAVASLLHGDAEGIPGRTLVPNFFVMPAVARAAGRNFPSAYSLLPSARYFEEIEDPVIVFDDVSFTKDWRDFWGDAISAYAPFVEFLTGTGVVRERPNPNLPYLPEVLREDLLAVAGDFHGTFDTFEFPSHIRVIEIAGWGEETAKAVVYETQHFLQNYDTDETVEGDGVVVYPSAIGSTGAEKYFFNLDLDDTGLEHGTLLNASQVQDLVKSVIGNSTIEETGFISVAKPDTINVSEKLLVSTHSPVILGAYDDQNRYTGIYPGQDLSAPFLYAQQHIPGSSFVVSGENQHLFLPNEGLYNVVYQGIGSGPTTVEIEEFSNDAVSLIESYTDIPTTSQTLATLALDSASPAGAPIEVDENGDDIPELVVFPDAPIKTFEELLADLRVLIQNLDASDKLKSGLVRRIDKLEKKVEKQKVQKSAILGNLEKQVIKREAKGAIDSVSASELIALIGELDAQAAIFPLDPTLVAELQSKVESLVVPNGLKNSLQKKIERLLKLTLISKTLSRFISTVERNGSKGRITGDDVHTLINVLTQLENAL</sequence>
<dbReference type="InterPro" id="IPR029058">
    <property type="entry name" value="AB_hydrolase_fold"/>
</dbReference>
<dbReference type="PANTHER" id="PTHR11440">
    <property type="entry name" value="LECITHIN-CHOLESTEROL ACYLTRANSFERASE-RELATED"/>
    <property type="match status" value="1"/>
</dbReference>
<feature type="coiled-coil region" evidence="1">
    <location>
        <begin position="739"/>
        <end position="790"/>
    </location>
</feature>
<evidence type="ECO:0000313" key="2">
    <source>
        <dbReference type="EMBL" id="OHA20225.1"/>
    </source>
</evidence>
<dbReference type="Gene3D" id="3.40.50.1820">
    <property type="entry name" value="alpha/beta hydrolase"/>
    <property type="match status" value="1"/>
</dbReference>
<proteinExistence type="predicted"/>
<dbReference type="Pfam" id="PF02450">
    <property type="entry name" value="LCAT"/>
    <property type="match status" value="1"/>
</dbReference>